<dbReference type="PANTHER" id="PTHR44942">
    <property type="entry name" value="METHYLTRANSF_11 DOMAIN-CONTAINING PROTEIN"/>
    <property type="match status" value="1"/>
</dbReference>
<dbReference type="RefSeq" id="WP_150457620.1">
    <property type="nucleotide sequence ID" value="NZ_VYKK01000007.1"/>
</dbReference>
<dbReference type="GO" id="GO:0008757">
    <property type="term" value="F:S-adenosylmethionine-dependent methyltransferase activity"/>
    <property type="evidence" value="ECO:0007669"/>
    <property type="project" value="InterPro"/>
</dbReference>
<proteinExistence type="inferred from homology"/>
<dbReference type="InterPro" id="IPR029063">
    <property type="entry name" value="SAM-dependent_MTases_sf"/>
</dbReference>
<dbReference type="EMBL" id="VYKK01000007">
    <property type="protein sequence ID" value="KAA9005919.1"/>
    <property type="molecule type" value="Genomic_DNA"/>
</dbReference>
<evidence type="ECO:0000256" key="2">
    <source>
        <dbReference type="ARBA" id="ARBA00022603"/>
    </source>
</evidence>
<evidence type="ECO:0000256" key="1">
    <source>
        <dbReference type="ARBA" id="ARBA00008361"/>
    </source>
</evidence>
<dbReference type="Pfam" id="PF08241">
    <property type="entry name" value="Methyltransf_11"/>
    <property type="match status" value="1"/>
</dbReference>
<protein>
    <submittedName>
        <fullName evidence="5">Class I SAM-dependent methyltransferase</fullName>
    </submittedName>
</protein>
<evidence type="ECO:0000256" key="3">
    <source>
        <dbReference type="ARBA" id="ARBA00022679"/>
    </source>
</evidence>
<evidence type="ECO:0000313" key="5">
    <source>
        <dbReference type="EMBL" id="KAA9005919.1"/>
    </source>
</evidence>
<dbReference type="PANTHER" id="PTHR44942:SF4">
    <property type="entry name" value="METHYLTRANSFERASE TYPE 11 DOMAIN-CONTAINING PROTEIN"/>
    <property type="match status" value="1"/>
</dbReference>
<name>A0A5J5GCM2_9BACL</name>
<dbReference type="GO" id="GO:0032259">
    <property type="term" value="P:methylation"/>
    <property type="evidence" value="ECO:0007669"/>
    <property type="project" value="UniProtKB-KW"/>
</dbReference>
<dbReference type="AlphaFoldDB" id="A0A5J5GCM2"/>
<gene>
    <name evidence="5" type="ORF">F4V43_06885</name>
</gene>
<feature type="domain" description="Methyltransferase type 11" evidence="4">
    <location>
        <begin position="48"/>
        <end position="143"/>
    </location>
</feature>
<accession>A0A5J5GCM2</accession>
<dbReference type="OrthoDB" id="9797252at2"/>
<dbReference type="Gene3D" id="3.40.50.150">
    <property type="entry name" value="Vaccinia Virus protein VP39"/>
    <property type="match status" value="1"/>
</dbReference>
<dbReference type="SUPFAM" id="SSF53335">
    <property type="entry name" value="S-adenosyl-L-methionine-dependent methyltransferases"/>
    <property type="match status" value="1"/>
</dbReference>
<organism evidence="5 6">
    <name type="scientific">Paenibacillus spiritus</name>
    <dbReference type="NCBI Taxonomy" id="2496557"/>
    <lineage>
        <taxon>Bacteria</taxon>
        <taxon>Bacillati</taxon>
        <taxon>Bacillota</taxon>
        <taxon>Bacilli</taxon>
        <taxon>Bacillales</taxon>
        <taxon>Paenibacillaceae</taxon>
        <taxon>Paenibacillus</taxon>
    </lineage>
</organism>
<keyword evidence="3 5" id="KW-0808">Transferase</keyword>
<evidence type="ECO:0000259" key="4">
    <source>
        <dbReference type="Pfam" id="PF08241"/>
    </source>
</evidence>
<dbReference type="InterPro" id="IPR013216">
    <property type="entry name" value="Methyltransf_11"/>
</dbReference>
<dbReference type="Proteomes" id="UP000367750">
    <property type="component" value="Unassembled WGS sequence"/>
</dbReference>
<dbReference type="CDD" id="cd02440">
    <property type="entry name" value="AdoMet_MTases"/>
    <property type="match status" value="1"/>
</dbReference>
<evidence type="ECO:0000313" key="6">
    <source>
        <dbReference type="Proteomes" id="UP000367750"/>
    </source>
</evidence>
<keyword evidence="2 5" id="KW-0489">Methyltransferase</keyword>
<keyword evidence="6" id="KW-1185">Reference proteome</keyword>
<sequence length="275" mass="30335">MIPEGNRSAHIDRFSGFQELYDRHRPEAPPLVIRLLTDYLGRRPGLVVDLGCGTGLSAFPWLDAADRILGVEPGDGMRHIALAKRAAIGSPANLEFVPGYSNRLGLPDGCADIVTCSQSFHWMEPSGTLREAARVLAPGGLFAAYDCDWPPVLTPSVETAYRHLIGSADAWNAAHAPQEQRAVKWNKDGHLSRMEASGHFAFVREVVFHHLERCDAERYVGLTLSQGGVQQALKLEASGLEDEIAAYRERVERHFAGQTLEILFPYRLRLGITPS</sequence>
<reference evidence="5 6" key="1">
    <citation type="submission" date="2019-09" db="EMBL/GenBank/DDBJ databases">
        <title>Bacillus ochoae sp. nov., Paenibacillus whitsoniae sp. nov., Paenibacillus spiritus sp. nov. Isolated from the Mars Exploration Rover during spacecraft assembly.</title>
        <authorList>
            <person name="Seuylemezian A."/>
            <person name="Vaishampayan P."/>
        </authorList>
    </citation>
    <scope>NUCLEOTIDE SEQUENCE [LARGE SCALE GENOMIC DNA]</scope>
    <source>
        <strain evidence="5 6">MER_111</strain>
    </source>
</reference>
<comment type="caution">
    <text evidence="5">The sequence shown here is derived from an EMBL/GenBank/DDBJ whole genome shotgun (WGS) entry which is preliminary data.</text>
</comment>
<comment type="similarity">
    <text evidence="1">Belongs to the methyltransferase superfamily.</text>
</comment>
<dbReference type="InterPro" id="IPR051052">
    <property type="entry name" value="Diverse_substrate_MTase"/>
</dbReference>